<reference evidence="1 2" key="1">
    <citation type="submission" date="2023-06" db="EMBL/GenBank/DDBJ databases">
        <title>Roseiconus lacunae JC819 isolated from Gulf of Mannar region, Tamil Nadu.</title>
        <authorList>
            <person name="Pk S."/>
            <person name="Ch S."/>
            <person name="Ch V.R."/>
        </authorList>
    </citation>
    <scope>NUCLEOTIDE SEQUENCE [LARGE SCALE GENOMIC DNA]</scope>
    <source>
        <strain evidence="1 2">JC819</strain>
    </source>
</reference>
<comment type="caution">
    <text evidence="1">The sequence shown here is derived from an EMBL/GenBank/DDBJ whole genome shotgun (WGS) entry which is preliminary data.</text>
</comment>
<evidence type="ECO:0008006" key="3">
    <source>
        <dbReference type="Google" id="ProtNLM"/>
    </source>
</evidence>
<sequence>MSSSADLPRLKVRFGTGWNTCNYHCEYCVTDQPIGDNAATPEALPVLSRLRSAAMEPSRVIRKVASVASRLPVLKQETETIGWDEAKYLRVIDQFATLPYSMDVRIGVGGETFINKTVVEGARRLSNHDNTRAVNLISNLSFSFKQYERIFQGFDLSRLALVCSFHPTEIKDIDRWVETAIEVNQVVDLAIVLVAWPPLMPALADYKRRLEDCGLEVFVQAFHGWYEGQKYPESYSQDDRKRLANVFYSEHDYEHMVDLKQPGSCYAGVDYVYVDINGDVWRCGTYKVPQGNLLNGFRLLSEPAPCPGNECWCDTENLNTVEFRNRYEMTSLNQHKYKKRASVSQV</sequence>
<accession>A0ABT7PHT8</accession>
<evidence type="ECO:0000313" key="1">
    <source>
        <dbReference type="EMBL" id="MDM4016067.1"/>
    </source>
</evidence>
<dbReference type="SUPFAM" id="SSF102114">
    <property type="entry name" value="Radical SAM enzymes"/>
    <property type="match status" value="1"/>
</dbReference>
<name>A0ABT7PHT8_9BACT</name>
<organism evidence="1 2">
    <name type="scientific">Roseiconus lacunae</name>
    <dbReference type="NCBI Taxonomy" id="2605694"/>
    <lineage>
        <taxon>Bacteria</taxon>
        <taxon>Pseudomonadati</taxon>
        <taxon>Planctomycetota</taxon>
        <taxon>Planctomycetia</taxon>
        <taxon>Pirellulales</taxon>
        <taxon>Pirellulaceae</taxon>
        <taxon>Roseiconus</taxon>
    </lineage>
</organism>
<dbReference type="InterPro" id="IPR013785">
    <property type="entry name" value="Aldolase_TIM"/>
</dbReference>
<dbReference type="EMBL" id="JASZZN010000007">
    <property type="protein sequence ID" value="MDM4016067.1"/>
    <property type="molecule type" value="Genomic_DNA"/>
</dbReference>
<dbReference type="Gene3D" id="3.20.20.70">
    <property type="entry name" value="Aldolase class I"/>
    <property type="match status" value="1"/>
</dbReference>
<dbReference type="Proteomes" id="UP001239462">
    <property type="component" value="Unassembled WGS sequence"/>
</dbReference>
<dbReference type="RefSeq" id="WP_289163667.1">
    <property type="nucleotide sequence ID" value="NZ_JASZZN010000007.1"/>
</dbReference>
<gene>
    <name evidence="1" type="ORF">QTN89_11535</name>
</gene>
<protein>
    <recommendedName>
        <fullName evidence="3">Radical SAM protein</fullName>
    </recommendedName>
</protein>
<evidence type="ECO:0000313" key="2">
    <source>
        <dbReference type="Proteomes" id="UP001239462"/>
    </source>
</evidence>
<proteinExistence type="predicted"/>
<dbReference type="InterPro" id="IPR058240">
    <property type="entry name" value="rSAM_sf"/>
</dbReference>
<keyword evidence="2" id="KW-1185">Reference proteome</keyword>